<dbReference type="GO" id="GO:0005829">
    <property type="term" value="C:cytosol"/>
    <property type="evidence" value="ECO:0007669"/>
    <property type="project" value="TreeGrafter"/>
</dbReference>
<comment type="catalytic activity">
    <reaction evidence="2">
        <text>(R)-glycerate + NAD(+) = 3-hydroxypyruvate + NADH + H(+)</text>
        <dbReference type="Rhea" id="RHEA:17905"/>
        <dbReference type="ChEBI" id="CHEBI:15378"/>
        <dbReference type="ChEBI" id="CHEBI:16659"/>
        <dbReference type="ChEBI" id="CHEBI:17180"/>
        <dbReference type="ChEBI" id="CHEBI:57540"/>
        <dbReference type="ChEBI" id="CHEBI:57945"/>
        <dbReference type="EC" id="1.1.1.81"/>
    </reaction>
</comment>
<dbReference type="PROSITE" id="PS00671">
    <property type="entry name" value="D_2_HYDROXYACID_DH_3"/>
    <property type="match status" value="1"/>
</dbReference>
<protein>
    <recommendedName>
        <fullName evidence="8">Glyoxylate/hydroxypyruvate reductase B</fullName>
        <ecNumber evidence="6">1.1.1.79</ecNumber>
        <ecNumber evidence="7">1.1.1.81</ecNumber>
    </recommendedName>
</protein>
<dbReference type="STRING" id="930129.SAMN05216352_10425"/>
<dbReference type="EC" id="1.1.1.79" evidence="6"/>
<evidence type="ECO:0000256" key="9">
    <source>
        <dbReference type="RuleBase" id="RU003719"/>
    </source>
</evidence>
<evidence type="ECO:0000256" key="8">
    <source>
        <dbReference type="ARBA" id="ARBA00073362"/>
    </source>
</evidence>
<organism evidence="12 13">
    <name type="scientific">Alteribacillus bidgolensis</name>
    <dbReference type="NCBI Taxonomy" id="930129"/>
    <lineage>
        <taxon>Bacteria</taxon>
        <taxon>Bacillati</taxon>
        <taxon>Bacillota</taxon>
        <taxon>Bacilli</taxon>
        <taxon>Bacillales</taxon>
        <taxon>Bacillaceae</taxon>
        <taxon>Alteribacillus</taxon>
    </lineage>
</organism>
<evidence type="ECO:0000313" key="12">
    <source>
        <dbReference type="EMBL" id="SDH99451.1"/>
    </source>
</evidence>
<accession>A0A1G8GYS9</accession>
<dbReference type="Proteomes" id="UP000199017">
    <property type="component" value="Unassembled WGS sequence"/>
</dbReference>
<dbReference type="InterPro" id="IPR036291">
    <property type="entry name" value="NAD(P)-bd_dom_sf"/>
</dbReference>
<dbReference type="GO" id="GO:0051287">
    <property type="term" value="F:NAD binding"/>
    <property type="evidence" value="ECO:0007669"/>
    <property type="project" value="InterPro"/>
</dbReference>
<keyword evidence="1 9" id="KW-0560">Oxidoreductase</keyword>
<evidence type="ECO:0000259" key="10">
    <source>
        <dbReference type="Pfam" id="PF00389"/>
    </source>
</evidence>
<dbReference type="EC" id="1.1.1.81" evidence="7"/>
<keyword evidence="13" id="KW-1185">Reference proteome</keyword>
<dbReference type="InterPro" id="IPR029752">
    <property type="entry name" value="D-isomer_DH_CS1"/>
</dbReference>
<gene>
    <name evidence="12" type="ORF">SAMN05216352_10425</name>
</gene>
<reference evidence="12 13" key="1">
    <citation type="submission" date="2016-10" db="EMBL/GenBank/DDBJ databases">
        <authorList>
            <person name="de Groot N.N."/>
        </authorList>
    </citation>
    <scope>NUCLEOTIDE SEQUENCE [LARGE SCALE GENOMIC DNA]</scope>
    <source>
        <strain evidence="13">P4B,CCM 7963,CECT 7998,DSM 25260,IBRC-M 10614,KCTC 13821</strain>
    </source>
</reference>
<evidence type="ECO:0000256" key="2">
    <source>
        <dbReference type="ARBA" id="ARBA00051801"/>
    </source>
</evidence>
<feature type="domain" description="D-isomer specific 2-hydroxyacid dehydrogenase catalytic" evidence="10">
    <location>
        <begin position="11"/>
        <end position="315"/>
    </location>
</feature>
<evidence type="ECO:0000259" key="11">
    <source>
        <dbReference type="Pfam" id="PF02826"/>
    </source>
</evidence>
<dbReference type="EMBL" id="FNDU01000004">
    <property type="protein sequence ID" value="SDH99451.1"/>
    <property type="molecule type" value="Genomic_DNA"/>
</dbReference>
<name>A0A1G8GYS9_9BACI</name>
<evidence type="ECO:0000256" key="1">
    <source>
        <dbReference type="ARBA" id="ARBA00023002"/>
    </source>
</evidence>
<dbReference type="Gene3D" id="3.40.50.720">
    <property type="entry name" value="NAD(P)-binding Rossmann-like Domain"/>
    <property type="match status" value="2"/>
</dbReference>
<comment type="similarity">
    <text evidence="5">Belongs to the D-isomer specific 2-hydroxyacid dehydrogenase family. GhrB subfamily.</text>
</comment>
<dbReference type="GO" id="GO:0030267">
    <property type="term" value="F:glyoxylate reductase (NADPH) activity"/>
    <property type="evidence" value="ECO:0007669"/>
    <property type="project" value="UniProtKB-EC"/>
</dbReference>
<dbReference type="CDD" id="cd05301">
    <property type="entry name" value="GDH"/>
    <property type="match status" value="1"/>
</dbReference>
<dbReference type="InterPro" id="IPR006140">
    <property type="entry name" value="D-isomer_DH_NAD-bd"/>
</dbReference>
<dbReference type="InterPro" id="IPR050223">
    <property type="entry name" value="D-isomer_2-hydroxyacid_DH"/>
</dbReference>
<feature type="domain" description="D-isomer specific 2-hydroxyacid dehydrogenase NAD-binding" evidence="11">
    <location>
        <begin position="105"/>
        <end position="284"/>
    </location>
</feature>
<evidence type="ECO:0000256" key="3">
    <source>
        <dbReference type="ARBA" id="ARBA00052239"/>
    </source>
</evidence>
<dbReference type="Pfam" id="PF00389">
    <property type="entry name" value="2-Hacid_dh"/>
    <property type="match status" value="1"/>
</dbReference>
<dbReference type="InterPro" id="IPR006139">
    <property type="entry name" value="D-isomer_2_OHA_DH_cat_dom"/>
</dbReference>
<dbReference type="Pfam" id="PF02826">
    <property type="entry name" value="2-Hacid_dh_C"/>
    <property type="match status" value="1"/>
</dbReference>
<dbReference type="FunFam" id="3.40.50.720:FF:000026">
    <property type="entry name" value="Glyoxylate/hydroxypyruvate reductase B"/>
    <property type="match status" value="1"/>
</dbReference>
<dbReference type="PANTHER" id="PTHR10996:SF283">
    <property type="entry name" value="GLYOXYLATE_HYDROXYPYRUVATE REDUCTASE B"/>
    <property type="match status" value="1"/>
</dbReference>
<dbReference type="AlphaFoldDB" id="A0A1G8GYS9"/>
<dbReference type="RefSeq" id="WP_091583303.1">
    <property type="nucleotide sequence ID" value="NZ_FNDU01000004.1"/>
</dbReference>
<dbReference type="InterPro" id="IPR029753">
    <property type="entry name" value="D-isomer_DH_CS"/>
</dbReference>
<dbReference type="SUPFAM" id="SSF52283">
    <property type="entry name" value="Formate/glycerate dehydrogenase catalytic domain-like"/>
    <property type="match status" value="1"/>
</dbReference>
<dbReference type="OrthoDB" id="9805416at2"/>
<dbReference type="GO" id="GO:0016618">
    <property type="term" value="F:hydroxypyruvate reductase [NAD(P)H] activity"/>
    <property type="evidence" value="ECO:0007669"/>
    <property type="project" value="UniProtKB-EC"/>
</dbReference>
<evidence type="ECO:0000256" key="6">
    <source>
        <dbReference type="ARBA" id="ARBA00066661"/>
    </source>
</evidence>
<sequence>MAMILSYVEPPEDVLALMKEHCEVQIARPRKQKELFYQYLQEADGLYGAGLKVDDALLDQAPNLKVVSNVSVGYDNLDVKAITNRGIIATHTPEVLIQTMADTMIGLMIATARRMPELDRFVKEGNWKKPLSSHYFGTNIHHKKLGIIGMGRIGQEVARRAAFGFHMDVMYHNRSRKPEAEKETGAVYADLDDLLETSDIVMVLTPLTKETRGMIGAEAFQKMKRDAIFINGGRGPVVVEEDLIHVLQERWIKAAGLDVFEKEPVDSENPLLQMDQVVTLPHLGTATHETRHAMYVDAAKQCVDGVLGKTPKHVISV</sequence>
<evidence type="ECO:0000256" key="7">
    <source>
        <dbReference type="ARBA" id="ARBA00066674"/>
    </source>
</evidence>
<evidence type="ECO:0000313" key="13">
    <source>
        <dbReference type="Proteomes" id="UP000199017"/>
    </source>
</evidence>
<dbReference type="SUPFAM" id="SSF51735">
    <property type="entry name" value="NAD(P)-binding Rossmann-fold domains"/>
    <property type="match status" value="1"/>
</dbReference>
<dbReference type="PROSITE" id="PS00065">
    <property type="entry name" value="D_2_HYDROXYACID_DH_1"/>
    <property type="match status" value="1"/>
</dbReference>
<evidence type="ECO:0000256" key="4">
    <source>
        <dbReference type="ARBA" id="ARBA00052769"/>
    </source>
</evidence>
<dbReference type="PANTHER" id="PTHR10996">
    <property type="entry name" value="2-HYDROXYACID DEHYDROGENASE-RELATED"/>
    <property type="match status" value="1"/>
</dbReference>
<comment type="catalytic activity">
    <reaction evidence="4">
        <text>glycolate + NADP(+) = glyoxylate + NADPH + H(+)</text>
        <dbReference type="Rhea" id="RHEA:10992"/>
        <dbReference type="ChEBI" id="CHEBI:15378"/>
        <dbReference type="ChEBI" id="CHEBI:29805"/>
        <dbReference type="ChEBI" id="CHEBI:36655"/>
        <dbReference type="ChEBI" id="CHEBI:57783"/>
        <dbReference type="ChEBI" id="CHEBI:58349"/>
        <dbReference type="EC" id="1.1.1.79"/>
    </reaction>
</comment>
<evidence type="ECO:0000256" key="5">
    <source>
        <dbReference type="ARBA" id="ARBA00061278"/>
    </source>
</evidence>
<comment type="catalytic activity">
    <reaction evidence="3">
        <text>(R)-glycerate + NADP(+) = 3-hydroxypyruvate + NADPH + H(+)</text>
        <dbReference type="Rhea" id="RHEA:18657"/>
        <dbReference type="ChEBI" id="CHEBI:15378"/>
        <dbReference type="ChEBI" id="CHEBI:16659"/>
        <dbReference type="ChEBI" id="CHEBI:17180"/>
        <dbReference type="ChEBI" id="CHEBI:57783"/>
        <dbReference type="ChEBI" id="CHEBI:58349"/>
        <dbReference type="EC" id="1.1.1.81"/>
    </reaction>
</comment>
<proteinExistence type="inferred from homology"/>